<evidence type="ECO:0000259" key="8">
    <source>
        <dbReference type="Pfam" id="PF01266"/>
    </source>
</evidence>
<comment type="caution">
    <text evidence="10">The sequence shown here is derived from an EMBL/GenBank/DDBJ whole genome shotgun (WGS) entry which is preliminary data.</text>
</comment>
<dbReference type="EMBL" id="PYYB01000002">
    <property type="protein sequence ID" value="PTL56495.1"/>
    <property type="molecule type" value="Genomic_DNA"/>
</dbReference>
<evidence type="ECO:0000256" key="7">
    <source>
        <dbReference type="RuleBase" id="RU361217"/>
    </source>
</evidence>
<dbReference type="GO" id="GO:0006071">
    <property type="term" value="P:glycerol metabolic process"/>
    <property type="evidence" value="ECO:0007669"/>
    <property type="project" value="UniProtKB-KW"/>
</dbReference>
<dbReference type="InterPro" id="IPR038299">
    <property type="entry name" value="DAO_C_sf"/>
</dbReference>
<dbReference type="Pfam" id="PF16901">
    <property type="entry name" value="DAO_C"/>
    <property type="match status" value="1"/>
</dbReference>
<dbReference type="InterPro" id="IPR006076">
    <property type="entry name" value="FAD-dep_OxRdtase"/>
</dbReference>
<feature type="domain" description="FAD dependent oxidoreductase" evidence="8">
    <location>
        <begin position="29"/>
        <end position="390"/>
    </location>
</feature>
<dbReference type="PRINTS" id="PR01001">
    <property type="entry name" value="FADG3PDH"/>
</dbReference>
<evidence type="ECO:0000256" key="4">
    <source>
        <dbReference type="ARBA" id="ARBA00022798"/>
    </source>
</evidence>
<dbReference type="SUPFAM" id="SSF51905">
    <property type="entry name" value="FAD/NAD(P)-binding domain"/>
    <property type="match status" value="1"/>
</dbReference>
<comment type="catalytic activity">
    <reaction evidence="7">
        <text>a quinone + sn-glycerol 3-phosphate = dihydroxyacetone phosphate + a quinol</text>
        <dbReference type="Rhea" id="RHEA:18977"/>
        <dbReference type="ChEBI" id="CHEBI:24646"/>
        <dbReference type="ChEBI" id="CHEBI:57597"/>
        <dbReference type="ChEBI" id="CHEBI:57642"/>
        <dbReference type="ChEBI" id="CHEBI:132124"/>
        <dbReference type="EC" id="1.1.5.3"/>
    </reaction>
</comment>
<dbReference type="GO" id="GO:0009331">
    <property type="term" value="C:glycerol-3-phosphate dehydrogenase (FAD) complex"/>
    <property type="evidence" value="ECO:0007669"/>
    <property type="project" value="UniProtKB-UniRule"/>
</dbReference>
<dbReference type="Proteomes" id="UP000240739">
    <property type="component" value="Unassembled WGS sequence"/>
</dbReference>
<dbReference type="InterPro" id="IPR000447">
    <property type="entry name" value="G3P_DH_FAD-dep"/>
</dbReference>
<keyword evidence="4" id="KW-0319">Glycerol metabolism</keyword>
<evidence type="ECO:0000313" key="10">
    <source>
        <dbReference type="EMBL" id="PTL56495.1"/>
    </source>
</evidence>
<evidence type="ECO:0000256" key="5">
    <source>
        <dbReference type="ARBA" id="ARBA00022827"/>
    </source>
</evidence>
<accession>A0A2T4UFD2</accession>
<dbReference type="RefSeq" id="WP_107570214.1">
    <property type="nucleotide sequence ID" value="NZ_PYYB01000002.1"/>
</dbReference>
<evidence type="ECO:0000313" key="11">
    <source>
        <dbReference type="Proteomes" id="UP000240739"/>
    </source>
</evidence>
<sequence>MHRPERSPHLDADRRRRDLDALADGHEVDVLVVGGGITGAGVALDAATRGLSVALVERHDLAHGTSRWSTKLVHGGLRYLATGDVGVAWESATERARIVETIAPHLVRPLPFTVPLTPDISRTEAALTATGLRLGDAMRAAAGTSAKQLPRTRRITAAEALRWAPALDPDGLRGAYLHWDAQLEDDARLVVAVARTAAAHGARIVTYAEVEQVRSGGATVRDTLTGDRFALRARHVVNATGVWSDTLHPGLALRPSAGAHLLVPAARLGDPAASVSVPVPGAFGRFVFLHPRPDGLVLVGLTDEAHAGPIPDEPAVTAQDEAFLLQTVSRALATPLGPQDVVGRFAGLRPLLDLGAADGATADVSRRHAVLEDATTGLVTVVGGKLTTYRRMAQDAVDVIAARPGVAAGPCRTAALPLVGAPPAGSAVARGDLPARLPRRYGTEAAAVAALADGRPELLRPLVPEVPVTGAELLFAARSEGAMTLADVLDRRTRAGLVPAWRDALHDAAARLLPQLAATVPATAPRARVGA</sequence>
<dbReference type="Gene3D" id="3.30.9.10">
    <property type="entry name" value="D-Amino Acid Oxidase, subunit A, domain 2"/>
    <property type="match status" value="1"/>
</dbReference>
<evidence type="ECO:0000259" key="9">
    <source>
        <dbReference type="Pfam" id="PF16901"/>
    </source>
</evidence>
<keyword evidence="5" id="KW-0274">FAD</keyword>
<reference evidence="10 11" key="1">
    <citation type="submission" date="2018-03" db="EMBL/GenBank/DDBJ databases">
        <title>Aquarubrobacter algicola gen. nov., sp. nov., a novel actinobacterium isolated from shallow eutrophic lake during the end of cyanobacterial harmful algal blooms.</title>
        <authorList>
            <person name="Chun S.J."/>
        </authorList>
    </citation>
    <scope>NUCLEOTIDE SEQUENCE [LARGE SCALE GENOMIC DNA]</scope>
    <source>
        <strain evidence="10 11">Seoho-28</strain>
    </source>
</reference>
<gene>
    <name evidence="10" type="ORF">C7Y72_16175</name>
</gene>
<dbReference type="Gene3D" id="3.50.50.60">
    <property type="entry name" value="FAD/NAD(P)-binding domain"/>
    <property type="match status" value="1"/>
</dbReference>
<dbReference type="PROSITE" id="PS00977">
    <property type="entry name" value="FAD_G3PDH_1"/>
    <property type="match status" value="1"/>
</dbReference>
<keyword evidence="6 7" id="KW-0560">Oxidoreductase</keyword>
<dbReference type="GO" id="GO:0004368">
    <property type="term" value="F:glycerol-3-phosphate dehydrogenase (quinone) activity"/>
    <property type="evidence" value="ECO:0007669"/>
    <property type="project" value="UniProtKB-EC"/>
</dbReference>
<dbReference type="PANTHER" id="PTHR11985">
    <property type="entry name" value="GLYCEROL-3-PHOSPHATE DEHYDROGENASE"/>
    <property type="match status" value="1"/>
</dbReference>
<keyword evidence="11" id="KW-1185">Reference proteome</keyword>
<organism evidence="10 11">
    <name type="scientific">Paraconexibacter algicola</name>
    <dbReference type="NCBI Taxonomy" id="2133960"/>
    <lineage>
        <taxon>Bacteria</taxon>
        <taxon>Bacillati</taxon>
        <taxon>Actinomycetota</taxon>
        <taxon>Thermoleophilia</taxon>
        <taxon>Solirubrobacterales</taxon>
        <taxon>Paraconexibacteraceae</taxon>
        <taxon>Paraconexibacter</taxon>
    </lineage>
</organism>
<proteinExistence type="inferred from homology"/>
<dbReference type="OrthoDB" id="9766796at2"/>
<dbReference type="AlphaFoldDB" id="A0A2T4UFD2"/>
<dbReference type="Gene3D" id="1.10.8.870">
    <property type="entry name" value="Alpha-glycerophosphate oxidase, cap domain"/>
    <property type="match status" value="1"/>
</dbReference>
<dbReference type="PROSITE" id="PS00978">
    <property type="entry name" value="FAD_G3PDH_2"/>
    <property type="match status" value="1"/>
</dbReference>
<evidence type="ECO:0000256" key="6">
    <source>
        <dbReference type="ARBA" id="ARBA00023002"/>
    </source>
</evidence>
<evidence type="ECO:0000256" key="1">
    <source>
        <dbReference type="ARBA" id="ARBA00001974"/>
    </source>
</evidence>
<comment type="similarity">
    <text evidence="2 7">Belongs to the FAD-dependent glycerol-3-phosphate dehydrogenase family.</text>
</comment>
<name>A0A2T4UFD2_9ACTN</name>
<comment type="cofactor">
    <cofactor evidence="1 7">
        <name>FAD</name>
        <dbReference type="ChEBI" id="CHEBI:57692"/>
    </cofactor>
</comment>
<dbReference type="InterPro" id="IPR036188">
    <property type="entry name" value="FAD/NAD-bd_sf"/>
</dbReference>
<feature type="domain" description="Alpha-glycerophosphate oxidase C-terminal" evidence="9">
    <location>
        <begin position="411"/>
        <end position="505"/>
    </location>
</feature>
<dbReference type="Pfam" id="PF01266">
    <property type="entry name" value="DAO"/>
    <property type="match status" value="1"/>
</dbReference>
<keyword evidence="3 7" id="KW-0285">Flavoprotein</keyword>
<dbReference type="PANTHER" id="PTHR11985:SF35">
    <property type="entry name" value="ANAEROBIC GLYCEROL-3-PHOSPHATE DEHYDROGENASE SUBUNIT A"/>
    <property type="match status" value="1"/>
</dbReference>
<dbReference type="EC" id="1.1.5.3" evidence="7"/>
<dbReference type="InterPro" id="IPR031656">
    <property type="entry name" value="DAO_C"/>
</dbReference>
<evidence type="ECO:0000256" key="2">
    <source>
        <dbReference type="ARBA" id="ARBA00007330"/>
    </source>
</evidence>
<dbReference type="GO" id="GO:0046168">
    <property type="term" value="P:glycerol-3-phosphate catabolic process"/>
    <property type="evidence" value="ECO:0007669"/>
    <property type="project" value="TreeGrafter"/>
</dbReference>
<evidence type="ECO:0000256" key="3">
    <source>
        <dbReference type="ARBA" id="ARBA00022630"/>
    </source>
</evidence>
<protein>
    <recommendedName>
        <fullName evidence="7">Glycerol-3-phosphate dehydrogenase</fullName>
        <ecNumber evidence="7">1.1.5.3</ecNumber>
    </recommendedName>
</protein>